<reference evidence="3 4" key="1">
    <citation type="journal article" date="2021" name="Nat. Commun.">
        <title>Incipient diploidization of the medicinal plant Perilla within 10,000 years.</title>
        <authorList>
            <person name="Zhang Y."/>
            <person name="Shen Q."/>
            <person name="Leng L."/>
            <person name="Zhang D."/>
            <person name="Chen S."/>
            <person name="Shi Y."/>
            <person name="Ning Z."/>
            <person name="Chen S."/>
        </authorList>
    </citation>
    <scope>NUCLEOTIDE SEQUENCE [LARGE SCALE GENOMIC DNA]</scope>
    <source>
        <strain evidence="4">cv. PC099</strain>
    </source>
</reference>
<dbReference type="InterPro" id="IPR032675">
    <property type="entry name" value="LRR_dom_sf"/>
</dbReference>
<evidence type="ECO:0000313" key="4">
    <source>
        <dbReference type="Proteomes" id="UP001190926"/>
    </source>
</evidence>
<dbReference type="InterPro" id="IPR036047">
    <property type="entry name" value="F-box-like_dom_sf"/>
</dbReference>
<comment type="caution">
    <text evidence="3">The sequence shown here is derived from an EMBL/GenBank/DDBJ whole genome shotgun (WGS) entry which is preliminary data.</text>
</comment>
<dbReference type="Gene3D" id="3.80.10.10">
    <property type="entry name" value="Ribonuclease Inhibitor"/>
    <property type="match status" value="1"/>
</dbReference>
<dbReference type="PANTHER" id="PTHR34145">
    <property type="entry name" value="OS02G0105600 PROTEIN"/>
    <property type="match status" value="1"/>
</dbReference>
<gene>
    <name evidence="3" type="ORF">C2S53_013174</name>
</gene>
<keyword evidence="4" id="KW-1185">Reference proteome</keyword>
<organism evidence="3 4">
    <name type="scientific">Perilla frutescens var. hirtella</name>
    <name type="common">Perilla citriodora</name>
    <name type="synonym">Perilla setoyensis</name>
    <dbReference type="NCBI Taxonomy" id="608512"/>
    <lineage>
        <taxon>Eukaryota</taxon>
        <taxon>Viridiplantae</taxon>
        <taxon>Streptophyta</taxon>
        <taxon>Embryophyta</taxon>
        <taxon>Tracheophyta</taxon>
        <taxon>Spermatophyta</taxon>
        <taxon>Magnoliopsida</taxon>
        <taxon>eudicotyledons</taxon>
        <taxon>Gunneridae</taxon>
        <taxon>Pentapetalae</taxon>
        <taxon>asterids</taxon>
        <taxon>lamiids</taxon>
        <taxon>Lamiales</taxon>
        <taxon>Lamiaceae</taxon>
        <taxon>Nepetoideae</taxon>
        <taxon>Elsholtzieae</taxon>
        <taxon>Perilla</taxon>
    </lineage>
</organism>
<evidence type="ECO:0000259" key="2">
    <source>
        <dbReference type="Pfam" id="PF23622"/>
    </source>
</evidence>
<protein>
    <recommendedName>
        <fullName evidence="5">F-box domain-containing protein</fullName>
    </recommendedName>
</protein>
<dbReference type="InterPro" id="IPR053772">
    <property type="entry name" value="At1g61320/At1g61330-like"/>
</dbReference>
<evidence type="ECO:0000259" key="1">
    <source>
        <dbReference type="Pfam" id="PF00646"/>
    </source>
</evidence>
<dbReference type="PANTHER" id="PTHR34145:SF77">
    <property type="match status" value="1"/>
</dbReference>
<dbReference type="Proteomes" id="UP001190926">
    <property type="component" value="Unassembled WGS sequence"/>
</dbReference>
<dbReference type="SUPFAM" id="SSF81383">
    <property type="entry name" value="F-box domain"/>
    <property type="match status" value="1"/>
</dbReference>
<feature type="domain" description="F-box" evidence="1">
    <location>
        <begin position="21"/>
        <end position="57"/>
    </location>
</feature>
<dbReference type="InterPro" id="IPR001810">
    <property type="entry name" value="F-box_dom"/>
</dbReference>
<feature type="domain" description="At1g61320/AtMIF1 LRR" evidence="2">
    <location>
        <begin position="83"/>
        <end position="418"/>
    </location>
</feature>
<dbReference type="Pfam" id="PF23622">
    <property type="entry name" value="LRR_At1g61320_AtMIF1"/>
    <property type="match status" value="1"/>
</dbReference>
<accession>A0AAD4J8Y5</accession>
<dbReference type="SUPFAM" id="SSF52047">
    <property type="entry name" value="RNI-like"/>
    <property type="match status" value="1"/>
</dbReference>
<dbReference type="InterPro" id="IPR055357">
    <property type="entry name" value="LRR_At1g61320_AtMIF1"/>
</dbReference>
<evidence type="ECO:0008006" key="5">
    <source>
        <dbReference type="Google" id="ProtNLM"/>
    </source>
</evidence>
<evidence type="ECO:0000313" key="3">
    <source>
        <dbReference type="EMBL" id="KAH6829026.1"/>
    </source>
</evidence>
<sequence length="464" mass="53967">MAGQGNVVPYTQRKKIETSNKLPEDVVEVIFSFLPYKKLCSLSILSKRYINSWKLCRNLSFDIDFARNLSRGECRNIVNKFFNNHETTCADRFQLRYDASDESNLVSSWVGKAIRLGIKELELDLTQKTRDTRLVYDLIDVESLKIMKLVNCKLELPLSSKGLPHLQEITLQNVIMDDMPPLVESIFLNCMSLRVFRLIKCNLGNTLRAYAQDLRGFETLVVKDCPDLHATLVNSPSLQTFHYHGKITDLRFCCEMPYLDDVILHIAHPRFFKQFSNRNELLDRLAFLEILTVTTIFLEGLCARFENHAYRKMKFYLHRLKEFHLIVAPESFVNPSDVAIFIKRCPTLQKLFIDLGRDAFGSSLYWKNYGMNHLSACEATFPYMKYVKIKGFTMNELPMCMARFFLKNSINLHSLILVKARIHNFPIKYSSENIRWGIISNATIEIRNYRGDKDTVMPKYLRGV</sequence>
<dbReference type="EMBL" id="SDAM02000113">
    <property type="protein sequence ID" value="KAH6829026.1"/>
    <property type="molecule type" value="Genomic_DNA"/>
</dbReference>
<proteinExistence type="predicted"/>
<name>A0AAD4J8Y5_PERFH</name>
<dbReference type="AlphaFoldDB" id="A0AAD4J8Y5"/>
<dbReference type="Pfam" id="PF00646">
    <property type="entry name" value="F-box"/>
    <property type="match status" value="1"/>
</dbReference>